<dbReference type="Gene3D" id="3.40.50.800">
    <property type="entry name" value="Anticodon-binding domain"/>
    <property type="match status" value="1"/>
</dbReference>
<evidence type="ECO:0000313" key="15">
    <source>
        <dbReference type="Proteomes" id="UP000824249"/>
    </source>
</evidence>
<evidence type="ECO:0000256" key="4">
    <source>
        <dbReference type="ARBA" id="ARBA00022490"/>
    </source>
</evidence>
<dbReference type="Pfam" id="PF03129">
    <property type="entry name" value="HGTP_anticodon"/>
    <property type="match status" value="1"/>
</dbReference>
<feature type="binding site" evidence="12">
    <location>
        <position position="125"/>
    </location>
    <ligand>
        <name>L-histidine</name>
        <dbReference type="ChEBI" id="CHEBI:57595"/>
    </ligand>
</feature>
<dbReference type="InterPro" id="IPR045864">
    <property type="entry name" value="aa-tRNA-synth_II/BPL/LPL"/>
</dbReference>
<dbReference type="InterPro" id="IPR006195">
    <property type="entry name" value="aa-tRNA-synth_II"/>
</dbReference>
<keyword evidence="6 11" id="KW-0547">Nucleotide-binding</keyword>
<comment type="similarity">
    <text evidence="2 11">Belongs to the class-II aminoacyl-tRNA synthetase family.</text>
</comment>
<feature type="binding site" evidence="12">
    <location>
        <position position="111"/>
    </location>
    <ligand>
        <name>L-histidine</name>
        <dbReference type="ChEBI" id="CHEBI:57595"/>
    </ligand>
</feature>
<dbReference type="CDD" id="cd00773">
    <property type="entry name" value="HisRS-like_core"/>
    <property type="match status" value="1"/>
</dbReference>
<dbReference type="SUPFAM" id="SSF55681">
    <property type="entry name" value="Class II aaRS and biotin synthetases"/>
    <property type="match status" value="1"/>
</dbReference>
<comment type="caution">
    <text evidence="14">The sequence shown here is derived from an EMBL/GenBank/DDBJ whole genome shotgun (WGS) entry which is preliminary data.</text>
</comment>
<keyword evidence="5 11" id="KW-0436">Ligase</keyword>
<feature type="binding site" evidence="12">
    <location>
        <position position="129"/>
    </location>
    <ligand>
        <name>L-histidine</name>
        <dbReference type="ChEBI" id="CHEBI:57595"/>
    </ligand>
</feature>
<dbReference type="CDD" id="cd00859">
    <property type="entry name" value="HisRS_anticodon"/>
    <property type="match status" value="1"/>
</dbReference>
<feature type="domain" description="Aminoacyl-transfer RNA synthetases class-II family profile" evidence="13">
    <location>
        <begin position="22"/>
        <end position="321"/>
    </location>
</feature>
<dbReference type="AlphaFoldDB" id="A0A9D1VTY7"/>
<feature type="binding site" evidence="12">
    <location>
        <position position="256"/>
    </location>
    <ligand>
        <name>L-histidine</name>
        <dbReference type="ChEBI" id="CHEBI:57595"/>
    </ligand>
</feature>
<feature type="binding site" evidence="12">
    <location>
        <begin position="80"/>
        <end position="82"/>
    </location>
    <ligand>
        <name>L-histidine</name>
        <dbReference type="ChEBI" id="CHEBI:57595"/>
    </ligand>
</feature>
<organism evidence="14 15">
    <name type="scientific">Candidatus Borkfalkia faecigallinarum</name>
    <dbReference type="NCBI Taxonomy" id="2838509"/>
    <lineage>
        <taxon>Bacteria</taxon>
        <taxon>Bacillati</taxon>
        <taxon>Bacillota</taxon>
        <taxon>Clostridia</taxon>
        <taxon>Christensenellales</taxon>
        <taxon>Christensenellaceae</taxon>
        <taxon>Candidatus Borkfalkia</taxon>
    </lineage>
</organism>
<dbReference type="GO" id="GO:0005737">
    <property type="term" value="C:cytoplasm"/>
    <property type="evidence" value="ECO:0007669"/>
    <property type="project" value="UniProtKB-SubCell"/>
</dbReference>
<dbReference type="PANTHER" id="PTHR43707:SF1">
    <property type="entry name" value="HISTIDINE--TRNA LIGASE, MITOCHONDRIAL-RELATED"/>
    <property type="match status" value="1"/>
</dbReference>
<feature type="binding site" evidence="12">
    <location>
        <begin position="260"/>
        <end position="261"/>
    </location>
    <ligand>
        <name>L-histidine</name>
        <dbReference type="ChEBI" id="CHEBI:57595"/>
    </ligand>
</feature>
<dbReference type="PANTHER" id="PTHR43707">
    <property type="entry name" value="HISTIDYL-TRNA SYNTHETASE"/>
    <property type="match status" value="1"/>
</dbReference>
<dbReference type="Proteomes" id="UP000824249">
    <property type="component" value="Unassembled WGS sequence"/>
</dbReference>
<dbReference type="Gene3D" id="3.30.930.10">
    <property type="entry name" value="Bira Bifunctional Protein, Domain 2"/>
    <property type="match status" value="1"/>
</dbReference>
<evidence type="ECO:0000256" key="9">
    <source>
        <dbReference type="ARBA" id="ARBA00023146"/>
    </source>
</evidence>
<keyword evidence="7 11" id="KW-0067">ATP-binding</keyword>
<dbReference type="InterPro" id="IPR033656">
    <property type="entry name" value="HisRS_anticodon"/>
</dbReference>
<dbReference type="PIRSF" id="PIRSF001549">
    <property type="entry name" value="His-tRNA_synth"/>
    <property type="match status" value="1"/>
</dbReference>
<dbReference type="GO" id="GO:0005524">
    <property type="term" value="F:ATP binding"/>
    <property type="evidence" value="ECO:0007669"/>
    <property type="project" value="UniProtKB-UniRule"/>
</dbReference>
<evidence type="ECO:0000313" key="14">
    <source>
        <dbReference type="EMBL" id="HIX46789.1"/>
    </source>
</evidence>
<sequence length="419" mass="45797">MINIPKGTKDVLPAEAYKWHFVENTARRIAALYGLREIRTPTFEHTELFLRGVGDTTDIVNKEMYTFLDKGERSITLKPEGTAGVVRAFIENGLAGGVLPLKMYYLTPVFRYERPQAGRLREHHQFGVEIFGGKGPETDAEVILLARDYIAALGVEGVELNLNSIGCKHCRPRFNEALKEYLRPHLSAMCPTCNARFEKNPLRILDCKEEACAAINENAPRSVDYLCDECREHFEKLCSILDASGVKYKLNPKLVRGLDYYSKTVFEFVSTAIGSQGTVLGGGRYDTLIENLGGPSVPAVGFGSGIERMLLVLENTGKGIPQEPPISVYVAGLDEAGRRAAFALAAQLRARGVAADFDHAARSVKAQFKYAGKAGARYVVVIGADELSSGRYTVKNMADSTSESVSAAECAAYLAAKPV</sequence>
<evidence type="ECO:0000256" key="7">
    <source>
        <dbReference type="ARBA" id="ARBA00022840"/>
    </source>
</evidence>
<accession>A0A9D1VTY7</accession>
<protein>
    <recommendedName>
        <fullName evidence="11">Histidine--tRNA ligase</fullName>
        <ecNumber evidence="11">6.1.1.21</ecNumber>
    </recommendedName>
    <alternativeName>
        <fullName evidence="11">Histidyl-tRNA synthetase</fullName>
        <shortName evidence="11">HisRS</shortName>
    </alternativeName>
</protein>
<dbReference type="HAMAP" id="MF_00127">
    <property type="entry name" value="His_tRNA_synth"/>
    <property type="match status" value="1"/>
</dbReference>
<reference evidence="14" key="1">
    <citation type="journal article" date="2021" name="PeerJ">
        <title>Extensive microbial diversity within the chicken gut microbiome revealed by metagenomics and culture.</title>
        <authorList>
            <person name="Gilroy R."/>
            <person name="Ravi A."/>
            <person name="Getino M."/>
            <person name="Pursley I."/>
            <person name="Horton D.L."/>
            <person name="Alikhan N.F."/>
            <person name="Baker D."/>
            <person name="Gharbi K."/>
            <person name="Hall N."/>
            <person name="Watson M."/>
            <person name="Adriaenssens E.M."/>
            <person name="Foster-Nyarko E."/>
            <person name="Jarju S."/>
            <person name="Secka A."/>
            <person name="Antonio M."/>
            <person name="Oren A."/>
            <person name="Chaudhuri R.R."/>
            <person name="La Ragione R."/>
            <person name="Hildebrand F."/>
            <person name="Pallen M.J."/>
        </authorList>
    </citation>
    <scope>NUCLEOTIDE SEQUENCE</scope>
    <source>
        <strain evidence="14">26628</strain>
    </source>
</reference>
<evidence type="ECO:0000259" key="13">
    <source>
        <dbReference type="PROSITE" id="PS50862"/>
    </source>
</evidence>
<dbReference type="SUPFAM" id="SSF52954">
    <property type="entry name" value="Class II aaRS ABD-related"/>
    <property type="match status" value="1"/>
</dbReference>
<comment type="subcellular location">
    <subcellularLocation>
        <location evidence="1 11">Cytoplasm</location>
    </subcellularLocation>
</comment>
<dbReference type="EC" id="6.1.1.21" evidence="11"/>
<comment type="catalytic activity">
    <reaction evidence="10 11">
        <text>tRNA(His) + L-histidine + ATP = L-histidyl-tRNA(His) + AMP + diphosphate + H(+)</text>
        <dbReference type="Rhea" id="RHEA:17313"/>
        <dbReference type="Rhea" id="RHEA-COMP:9665"/>
        <dbReference type="Rhea" id="RHEA-COMP:9689"/>
        <dbReference type="ChEBI" id="CHEBI:15378"/>
        <dbReference type="ChEBI" id="CHEBI:30616"/>
        <dbReference type="ChEBI" id="CHEBI:33019"/>
        <dbReference type="ChEBI" id="CHEBI:57595"/>
        <dbReference type="ChEBI" id="CHEBI:78442"/>
        <dbReference type="ChEBI" id="CHEBI:78527"/>
        <dbReference type="ChEBI" id="CHEBI:456215"/>
        <dbReference type="EC" id="6.1.1.21"/>
    </reaction>
</comment>
<evidence type="ECO:0000256" key="2">
    <source>
        <dbReference type="ARBA" id="ARBA00008226"/>
    </source>
</evidence>
<dbReference type="EMBL" id="DXFD01000057">
    <property type="protein sequence ID" value="HIX46789.1"/>
    <property type="molecule type" value="Genomic_DNA"/>
</dbReference>
<keyword evidence="8 11" id="KW-0648">Protein biosynthesis</keyword>
<keyword evidence="4 11" id="KW-0963">Cytoplasm</keyword>
<dbReference type="InterPro" id="IPR041715">
    <property type="entry name" value="HisRS-like_core"/>
</dbReference>
<dbReference type="FunFam" id="3.30.930.10:FF:000005">
    <property type="entry name" value="Histidine--tRNA ligase"/>
    <property type="match status" value="1"/>
</dbReference>
<dbReference type="InterPro" id="IPR004516">
    <property type="entry name" value="HisRS/HisZ"/>
</dbReference>
<dbReference type="GO" id="GO:0140096">
    <property type="term" value="F:catalytic activity, acting on a protein"/>
    <property type="evidence" value="ECO:0007669"/>
    <property type="project" value="UniProtKB-ARBA"/>
</dbReference>
<dbReference type="Pfam" id="PF13393">
    <property type="entry name" value="tRNA-synt_His"/>
    <property type="match status" value="1"/>
</dbReference>
<evidence type="ECO:0000256" key="11">
    <source>
        <dbReference type="HAMAP-Rule" id="MF_00127"/>
    </source>
</evidence>
<dbReference type="GO" id="GO:0016740">
    <property type="term" value="F:transferase activity"/>
    <property type="evidence" value="ECO:0007669"/>
    <property type="project" value="UniProtKB-ARBA"/>
</dbReference>
<dbReference type="PROSITE" id="PS50862">
    <property type="entry name" value="AA_TRNA_LIGASE_II"/>
    <property type="match status" value="1"/>
</dbReference>
<dbReference type="GO" id="GO:0006427">
    <property type="term" value="P:histidyl-tRNA aminoacylation"/>
    <property type="evidence" value="ECO:0007669"/>
    <property type="project" value="UniProtKB-UniRule"/>
</dbReference>
<evidence type="ECO:0000256" key="8">
    <source>
        <dbReference type="ARBA" id="ARBA00022917"/>
    </source>
</evidence>
<gene>
    <name evidence="11 14" type="primary">hisS</name>
    <name evidence="14" type="ORF">H9737_03755</name>
</gene>
<evidence type="ECO:0000256" key="5">
    <source>
        <dbReference type="ARBA" id="ARBA00022598"/>
    </source>
</evidence>
<dbReference type="GO" id="GO:0004821">
    <property type="term" value="F:histidine-tRNA ligase activity"/>
    <property type="evidence" value="ECO:0007669"/>
    <property type="project" value="UniProtKB-UniRule"/>
</dbReference>
<dbReference type="NCBIfam" id="TIGR00442">
    <property type="entry name" value="hisS"/>
    <property type="match status" value="1"/>
</dbReference>
<evidence type="ECO:0000256" key="3">
    <source>
        <dbReference type="ARBA" id="ARBA00011738"/>
    </source>
</evidence>
<comment type="subunit">
    <text evidence="3 11">Homodimer.</text>
</comment>
<keyword evidence="9 11" id="KW-0030">Aminoacyl-tRNA synthetase</keyword>
<evidence type="ECO:0000256" key="10">
    <source>
        <dbReference type="ARBA" id="ARBA00047639"/>
    </source>
</evidence>
<reference evidence="14" key="2">
    <citation type="submission" date="2021-04" db="EMBL/GenBank/DDBJ databases">
        <authorList>
            <person name="Gilroy R."/>
        </authorList>
    </citation>
    <scope>NUCLEOTIDE SEQUENCE</scope>
    <source>
        <strain evidence="14">26628</strain>
    </source>
</reference>
<proteinExistence type="inferred from homology"/>
<name>A0A9D1VTY7_9FIRM</name>
<dbReference type="InterPro" id="IPR004154">
    <property type="entry name" value="Anticodon-bd"/>
</dbReference>
<evidence type="ECO:0000256" key="6">
    <source>
        <dbReference type="ARBA" id="ARBA00022741"/>
    </source>
</evidence>
<evidence type="ECO:0000256" key="12">
    <source>
        <dbReference type="PIRSR" id="PIRSR001549-1"/>
    </source>
</evidence>
<evidence type="ECO:0000256" key="1">
    <source>
        <dbReference type="ARBA" id="ARBA00004496"/>
    </source>
</evidence>
<dbReference type="InterPro" id="IPR036621">
    <property type="entry name" value="Anticodon-bd_dom_sf"/>
</dbReference>
<dbReference type="InterPro" id="IPR015807">
    <property type="entry name" value="His-tRNA-ligase"/>
</dbReference>